<keyword evidence="1" id="KW-0472">Membrane</keyword>
<keyword evidence="1" id="KW-1133">Transmembrane helix</keyword>
<evidence type="ECO:0000313" key="2">
    <source>
        <dbReference type="Ensembl" id="ENSENLP00000008174.1"/>
    </source>
</evidence>
<dbReference type="Proteomes" id="UP000472264">
    <property type="component" value="Chromosome 18"/>
</dbReference>
<evidence type="ECO:0000313" key="3">
    <source>
        <dbReference type="Proteomes" id="UP000472264"/>
    </source>
</evidence>
<dbReference type="AlphaFoldDB" id="A0A665TE54"/>
<sequence>LSTCMGMYGGMNYCTPVLTHGHYLIQHLTGSFSGTNYVIPSHFLTTIFLCCMFITLNFRYWSLNFSFSLQLFLSLLVSFLICKNKQVT</sequence>
<keyword evidence="3" id="KW-1185">Reference proteome</keyword>
<reference evidence="2" key="1">
    <citation type="submission" date="2021-04" db="EMBL/GenBank/DDBJ databases">
        <authorList>
            <consortium name="Wellcome Sanger Institute Data Sharing"/>
        </authorList>
    </citation>
    <scope>NUCLEOTIDE SEQUENCE [LARGE SCALE GENOMIC DNA]</scope>
</reference>
<dbReference type="InParanoid" id="A0A665TE54"/>
<proteinExistence type="predicted"/>
<evidence type="ECO:0000256" key="1">
    <source>
        <dbReference type="SAM" id="Phobius"/>
    </source>
</evidence>
<keyword evidence="1" id="KW-0812">Transmembrane</keyword>
<reference evidence="2" key="2">
    <citation type="submission" date="2025-08" db="UniProtKB">
        <authorList>
            <consortium name="Ensembl"/>
        </authorList>
    </citation>
    <scope>IDENTIFICATION</scope>
</reference>
<feature type="transmembrane region" description="Helical" evidence="1">
    <location>
        <begin position="62"/>
        <end position="82"/>
    </location>
</feature>
<protein>
    <submittedName>
        <fullName evidence="2">Uncharacterized protein</fullName>
    </submittedName>
</protein>
<name>A0A665TE54_ECHNA</name>
<organism evidence="2 3">
    <name type="scientific">Echeneis naucrates</name>
    <name type="common">Live sharksucker</name>
    <dbReference type="NCBI Taxonomy" id="173247"/>
    <lineage>
        <taxon>Eukaryota</taxon>
        <taxon>Metazoa</taxon>
        <taxon>Chordata</taxon>
        <taxon>Craniata</taxon>
        <taxon>Vertebrata</taxon>
        <taxon>Euteleostomi</taxon>
        <taxon>Actinopterygii</taxon>
        <taxon>Neopterygii</taxon>
        <taxon>Teleostei</taxon>
        <taxon>Neoteleostei</taxon>
        <taxon>Acanthomorphata</taxon>
        <taxon>Carangaria</taxon>
        <taxon>Carangiformes</taxon>
        <taxon>Echeneidae</taxon>
        <taxon>Echeneis</taxon>
    </lineage>
</organism>
<feature type="transmembrane region" description="Helical" evidence="1">
    <location>
        <begin position="37"/>
        <end position="56"/>
    </location>
</feature>
<reference evidence="2" key="3">
    <citation type="submission" date="2025-09" db="UniProtKB">
        <authorList>
            <consortium name="Ensembl"/>
        </authorList>
    </citation>
    <scope>IDENTIFICATION</scope>
</reference>
<dbReference type="Ensembl" id="ENSENLT00000008547.1">
    <property type="protein sequence ID" value="ENSENLP00000008174.1"/>
    <property type="gene ID" value="ENSENLG00000003959.1"/>
</dbReference>
<accession>A0A665TE54</accession>